<feature type="compositionally biased region" description="Polar residues" evidence="1">
    <location>
        <begin position="88"/>
        <end position="104"/>
    </location>
</feature>
<feature type="region of interest" description="Disordered" evidence="1">
    <location>
        <begin position="12"/>
        <end position="34"/>
    </location>
</feature>
<protein>
    <submittedName>
        <fullName evidence="2">Uncharacterized protein</fullName>
    </submittedName>
</protein>
<dbReference type="OrthoDB" id="1776761at2759"/>
<keyword evidence="3" id="KW-1185">Reference proteome</keyword>
<feature type="region of interest" description="Disordered" evidence="1">
    <location>
        <begin position="60"/>
        <end position="151"/>
    </location>
</feature>
<reference evidence="2 3" key="1">
    <citation type="submission" date="2019-07" db="EMBL/GenBank/DDBJ databases">
        <title>De Novo Assembly of kiwifruit Actinidia rufa.</title>
        <authorList>
            <person name="Sugita-Konishi S."/>
            <person name="Sato K."/>
            <person name="Mori E."/>
            <person name="Abe Y."/>
            <person name="Kisaki G."/>
            <person name="Hamano K."/>
            <person name="Suezawa K."/>
            <person name="Otani M."/>
            <person name="Fukuda T."/>
            <person name="Manabe T."/>
            <person name="Gomi K."/>
            <person name="Tabuchi M."/>
            <person name="Akimitsu K."/>
            <person name="Kataoka I."/>
        </authorList>
    </citation>
    <scope>NUCLEOTIDE SEQUENCE [LARGE SCALE GENOMIC DNA]</scope>
    <source>
        <strain evidence="3">cv. Fuchu</strain>
    </source>
</reference>
<feature type="compositionally biased region" description="Polar residues" evidence="1">
    <location>
        <begin position="126"/>
        <end position="135"/>
    </location>
</feature>
<dbReference type="AlphaFoldDB" id="A0A7J0FZC3"/>
<name>A0A7J0FZC3_9ERIC</name>
<feature type="compositionally biased region" description="Basic and acidic residues" evidence="1">
    <location>
        <begin position="136"/>
        <end position="151"/>
    </location>
</feature>
<evidence type="ECO:0000313" key="2">
    <source>
        <dbReference type="EMBL" id="GFZ03500.1"/>
    </source>
</evidence>
<comment type="caution">
    <text evidence="2">The sequence shown here is derived from an EMBL/GenBank/DDBJ whole genome shotgun (WGS) entry which is preliminary data.</text>
</comment>
<organism evidence="2 3">
    <name type="scientific">Actinidia rufa</name>
    <dbReference type="NCBI Taxonomy" id="165716"/>
    <lineage>
        <taxon>Eukaryota</taxon>
        <taxon>Viridiplantae</taxon>
        <taxon>Streptophyta</taxon>
        <taxon>Embryophyta</taxon>
        <taxon>Tracheophyta</taxon>
        <taxon>Spermatophyta</taxon>
        <taxon>Magnoliopsida</taxon>
        <taxon>eudicotyledons</taxon>
        <taxon>Gunneridae</taxon>
        <taxon>Pentapetalae</taxon>
        <taxon>asterids</taxon>
        <taxon>Ericales</taxon>
        <taxon>Actinidiaceae</taxon>
        <taxon>Actinidia</taxon>
    </lineage>
</organism>
<sequence>MHLCSCLLSRPSASSPLENKAHPMANTSQAPDLEGIHREMHGITKQIRIMNKINARLVKHLTTNNQPPPTAPVSKDANQSHCSHRSGDQNSQSCHGTGHGYSTKSRPHRLASLHSRRRRSPVMLESRSSNRIQDTMSKETWRRGRSPRRDD</sequence>
<evidence type="ECO:0000313" key="3">
    <source>
        <dbReference type="Proteomes" id="UP000585474"/>
    </source>
</evidence>
<evidence type="ECO:0000256" key="1">
    <source>
        <dbReference type="SAM" id="MobiDB-lite"/>
    </source>
</evidence>
<accession>A0A7J0FZC3</accession>
<feature type="compositionally biased region" description="Basic residues" evidence="1">
    <location>
        <begin position="105"/>
        <end position="120"/>
    </location>
</feature>
<gene>
    <name evidence="2" type="ORF">Acr_16g0001240</name>
</gene>
<dbReference type="EMBL" id="BJWL01000016">
    <property type="protein sequence ID" value="GFZ03500.1"/>
    <property type="molecule type" value="Genomic_DNA"/>
</dbReference>
<dbReference type="Proteomes" id="UP000585474">
    <property type="component" value="Unassembled WGS sequence"/>
</dbReference>
<proteinExistence type="predicted"/>